<keyword evidence="2" id="KW-0442">Lipid degradation</keyword>
<dbReference type="AlphaFoldDB" id="A0A5S9MV83"/>
<evidence type="ECO:0000313" key="4">
    <source>
        <dbReference type="EMBL" id="CAA0081360.1"/>
    </source>
</evidence>
<evidence type="ECO:0000256" key="1">
    <source>
        <dbReference type="ARBA" id="ARBA00022801"/>
    </source>
</evidence>
<dbReference type="Pfam" id="PF07224">
    <property type="entry name" value="Chlorophyllase"/>
    <property type="match status" value="1"/>
</dbReference>
<dbReference type="PANTHER" id="PTHR10272">
    <property type="entry name" value="PLATELET-ACTIVATING FACTOR ACETYLHYDROLASE"/>
    <property type="match status" value="1"/>
</dbReference>
<evidence type="ECO:0000256" key="2">
    <source>
        <dbReference type="ARBA" id="ARBA00022963"/>
    </source>
</evidence>
<dbReference type="PANTHER" id="PTHR10272:SF0">
    <property type="entry name" value="PLATELET-ACTIVATING FACTOR ACETYLHYDROLASE"/>
    <property type="match status" value="1"/>
</dbReference>
<dbReference type="EMBL" id="CACSIK010000001">
    <property type="protein sequence ID" value="CAA0084943.1"/>
    <property type="molecule type" value="Genomic_DNA"/>
</dbReference>
<dbReference type="Proteomes" id="UP000439591">
    <property type="component" value="Unassembled WGS sequence"/>
</dbReference>
<dbReference type="PROSITE" id="PS51257">
    <property type="entry name" value="PROKAR_LIPOPROTEIN"/>
    <property type="match status" value="1"/>
</dbReference>
<evidence type="ECO:0000313" key="7">
    <source>
        <dbReference type="Proteomes" id="UP000439591"/>
    </source>
</evidence>
<evidence type="ECO:0000313" key="6">
    <source>
        <dbReference type="Proteomes" id="UP000435877"/>
    </source>
</evidence>
<dbReference type="InterPro" id="IPR029058">
    <property type="entry name" value="AB_hydrolase_fold"/>
</dbReference>
<protein>
    <submittedName>
        <fullName evidence="4">Uncharacterized protein</fullName>
    </submittedName>
</protein>
<keyword evidence="6" id="KW-1185">Reference proteome</keyword>
<reference evidence="6 7" key="1">
    <citation type="submission" date="2019-11" db="EMBL/GenBank/DDBJ databases">
        <authorList>
            <person name="Holert J."/>
        </authorList>
    </citation>
    <scope>NUCLEOTIDE SEQUENCE [LARGE SCALE GENOMIC DNA]</scope>
    <source>
        <strain evidence="4">BC3_2A</strain>
        <strain evidence="5">SB11_1A</strain>
    </source>
</reference>
<gene>
    <name evidence="5" type="ORF">IHBHHGIJ_00770</name>
    <name evidence="4" type="ORF">KFEGEMFD_00380</name>
</gene>
<evidence type="ECO:0000256" key="3">
    <source>
        <dbReference type="ARBA" id="ARBA00023098"/>
    </source>
</evidence>
<keyword evidence="1" id="KW-0378">Hydrolase</keyword>
<organism evidence="4 7">
    <name type="scientific">Zhongshania aliphaticivorans</name>
    <dbReference type="NCBI Taxonomy" id="1470434"/>
    <lineage>
        <taxon>Bacteria</taxon>
        <taxon>Pseudomonadati</taxon>
        <taxon>Pseudomonadota</taxon>
        <taxon>Gammaproteobacteria</taxon>
        <taxon>Cellvibrionales</taxon>
        <taxon>Spongiibacteraceae</taxon>
        <taxon>Zhongshania</taxon>
    </lineage>
</organism>
<dbReference type="SUPFAM" id="SSF53474">
    <property type="entry name" value="alpha/beta-Hydrolases"/>
    <property type="match status" value="1"/>
</dbReference>
<dbReference type="OrthoDB" id="192696at2"/>
<dbReference type="RefSeq" id="WP_159267437.1">
    <property type="nucleotide sequence ID" value="NZ_CACSIK010000001.1"/>
</dbReference>
<dbReference type="InterPro" id="IPR017395">
    <property type="entry name" value="Chlorophyllase-like"/>
</dbReference>
<accession>A0A5S9MV83</accession>
<name>A0A5S9MV83_9GAMM</name>
<dbReference type="Proteomes" id="UP000435877">
    <property type="component" value="Unassembled WGS sequence"/>
</dbReference>
<evidence type="ECO:0000313" key="5">
    <source>
        <dbReference type="EMBL" id="CAA0084943.1"/>
    </source>
</evidence>
<dbReference type="EMBL" id="CACSIM010000001">
    <property type="protein sequence ID" value="CAA0081360.1"/>
    <property type="molecule type" value="Genomic_DNA"/>
</dbReference>
<keyword evidence="3" id="KW-0443">Lipid metabolism</keyword>
<proteinExistence type="predicted"/>
<dbReference type="Gene3D" id="3.40.50.1820">
    <property type="entry name" value="alpha/beta hydrolase"/>
    <property type="match status" value="1"/>
</dbReference>
<sequence length="344" mass="38009">MIVDRGDFFSLKINPCWAVLLLCLLLSACGEPLVLEEATPLGAERAALESIPGYPQGSYEYQLIERVGLKAEQGGMIDLRVWYPFSEEPAPVIIFSHGNWSDKDRYDNILSHWASYGFVVIAGTHLDGKNMARGIFNALRHGNDGLIAQRVADINYLLDHIEELQELLPLRLDANRVAVAGHSFGAFTAQQFSGARAITEKGDISADDRRVNAVVALSPPGPMFDEITAESWTQMHGPVLMSTGTHDVNAQFWPDWRDHKMSFDTAPDGHQYALVVQGADHYLGNLICRPDRDAEPQHDALNVVNAVSTLFLLAYVNGDLQAMEWLDQLELSATSGGFAELHTH</sequence>
<dbReference type="GO" id="GO:0016042">
    <property type="term" value="P:lipid catabolic process"/>
    <property type="evidence" value="ECO:0007669"/>
    <property type="project" value="UniProtKB-KW"/>
</dbReference>
<dbReference type="GO" id="GO:0003847">
    <property type="term" value="F:1-alkyl-2-acetylglycerophosphocholine esterase activity"/>
    <property type="evidence" value="ECO:0007669"/>
    <property type="project" value="TreeGrafter"/>
</dbReference>